<evidence type="ECO:0000313" key="2">
    <source>
        <dbReference type="Proteomes" id="UP000184048"/>
    </source>
</evidence>
<name>A0A1M4TFW2_9BACT</name>
<organism evidence="1 2">
    <name type="scientific">Flavisolibacter ginsengisoli DSM 18119</name>
    <dbReference type="NCBI Taxonomy" id="1121884"/>
    <lineage>
        <taxon>Bacteria</taxon>
        <taxon>Pseudomonadati</taxon>
        <taxon>Bacteroidota</taxon>
        <taxon>Chitinophagia</taxon>
        <taxon>Chitinophagales</taxon>
        <taxon>Chitinophagaceae</taxon>
        <taxon>Flavisolibacter</taxon>
    </lineage>
</organism>
<dbReference type="AlphaFoldDB" id="A0A1M4TFW2"/>
<sequence length="39" mass="4548">MLYTAFLSLKVNANFNVSNFVLSHFELSAEEKVRLEIWS</sequence>
<dbReference type="EMBL" id="FQUU01000001">
    <property type="protein sequence ID" value="SHE43278.1"/>
    <property type="molecule type" value="Genomic_DNA"/>
</dbReference>
<dbReference type="Proteomes" id="UP000184048">
    <property type="component" value="Unassembled WGS sequence"/>
</dbReference>
<gene>
    <name evidence="1" type="ORF">SAMN02745131_00440</name>
</gene>
<keyword evidence="2" id="KW-1185">Reference proteome</keyword>
<accession>A0A1M4TFW2</accession>
<evidence type="ECO:0000313" key="1">
    <source>
        <dbReference type="EMBL" id="SHE43278.1"/>
    </source>
</evidence>
<protein>
    <submittedName>
        <fullName evidence="1">Uncharacterized protein</fullName>
    </submittedName>
</protein>
<proteinExistence type="predicted"/>
<reference evidence="1 2" key="1">
    <citation type="submission" date="2016-11" db="EMBL/GenBank/DDBJ databases">
        <authorList>
            <person name="Jaros S."/>
            <person name="Januszkiewicz K."/>
            <person name="Wedrychowicz H."/>
        </authorList>
    </citation>
    <scope>NUCLEOTIDE SEQUENCE [LARGE SCALE GENOMIC DNA]</scope>
    <source>
        <strain evidence="1 2">DSM 18119</strain>
    </source>
</reference>